<feature type="chain" id="PRO_5015703782" description="Lipoprotein" evidence="1">
    <location>
        <begin position="20"/>
        <end position="198"/>
    </location>
</feature>
<proteinExistence type="predicted"/>
<keyword evidence="1" id="KW-0732">Signal</keyword>
<accession>A0A2S7UW09</accession>
<dbReference type="OrthoDB" id="7062408at2"/>
<evidence type="ECO:0000313" key="3">
    <source>
        <dbReference type="Proteomes" id="UP000239007"/>
    </source>
</evidence>
<comment type="caution">
    <text evidence="2">The sequence shown here is derived from an EMBL/GenBank/DDBJ whole genome shotgun (WGS) entry which is preliminary data.</text>
</comment>
<protein>
    <recommendedName>
        <fullName evidence="4">Lipoprotein</fullName>
    </recommendedName>
</protein>
<dbReference type="RefSeq" id="WP_105052686.1">
    <property type="nucleotide sequence ID" value="NZ_BMYG01000006.1"/>
</dbReference>
<evidence type="ECO:0008006" key="4">
    <source>
        <dbReference type="Google" id="ProtNLM"/>
    </source>
</evidence>
<dbReference type="EMBL" id="MSCH01000003">
    <property type="protein sequence ID" value="PQJ54174.1"/>
    <property type="molecule type" value="Genomic_DNA"/>
</dbReference>
<reference evidence="2 3" key="1">
    <citation type="submission" date="2016-12" db="EMBL/GenBank/DDBJ databases">
        <title>Diversity of luminous bacteria.</title>
        <authorList>
            <person name="Yoshizawa S."/>
            <person name="Kogure K."/>
        </authorList>
    </citation>
    <scope>NUCLEOTIDE SEQUENCE [LARGE SCALE GENOMIC DNA]</scope>
    <source>
        <strain evidence="2 3">SA4-48</strain>
    </source>
</reference>
<gene>
    <name evidence="2" type="ORF">BTO11_11275</name>
</gene>
<sequence>MKIFTLPLLLLILSSCTHRSISNPELLKQPNTPQVKYAKEDLQAFPLSIDASQNCYTSRAAGNMMKTSCSNKGRIGTVVSLFKERGLKAIPAVKGKETISPFISVQIETISSGLEKTTGFFNIISLGLVPRYHYDDYIVTYKDPTTNVDITEEVTITSTTSWFSLFRTMPKELEQGSAKHNVEENLIRKVLDDAKVGK</sequence>
<dbReference type="PROSITE" id="PS51257">
    <property type="entry name" value="PROKAR_LIPOPROTEIN"/>
    <property type="match status" value="1"/>
</dbReference>
<dbReference type="Proteomes" id="UP000239007">
    <property type="component" value="Unassembled WGS sequence"/>
</dbReference>
<keyword evidence="3" id="KW-1185">Reference proteome</keyword>
<feature type="signal peptide" evidence="1">
    <location>
        <begin position="1"/>
        <end position="19"/>
    </location>
</feature>
<dbReference type="AlphaFoldDB" id="A0A2S7UW09"/>
<name>A0A2S7UW09_9GAMM</name>
<evidence type="ECO:0000256" key="1">
    <source>
        <dbReference type="SAM" id="SignalP"/>
    </source>
</evidence>
<evidence type="ECO:0000313" key="2">
    <source>
        <dbReference type="EMBL" id="PQJ54174.1"/>
    </source>
</evidence>
<organism evidence="2 3">
    <name type="scientific">Psychrosphaera saromensis</name>
    <dbReference type="NCBI Taxonomy" id="716813"/>
    <lineage>
        <taxon>Bacteria</taxon>
        <taxon>Pseudomonadati</taxon>
        <taxon>Pseudomonadota</taxon>
        <taxon>Gammaproteobacteria</taxon>
        <taxon>Alteromonadales</taxon>
        <taxon>Pseudoalteromonadaceae</taxon>
        <taxon>Psychrosphaera</taxon>
    </lineage>
</organism>